<accession>A0A1Y0Y3E8</accession>
<sequence length="220" mass="25406">MAAKASKALWYSFDANWYRAEYGAIMDALLSFSDQELEHWYKTEGAPSGHSPNRYFNEEWYRVNCSQAAEAITSGTYTSGFEHYCNEGYKSFSPHYLFSERYYRQRYPDISEQNLQSGGFVNGYDHFLRSGDQEKRSGHLFFDPNIYLQNRPADPNLQGLSPFMNLLHSAHSLPNSISLSNHFNPTWYRALCPDAVMAVEYGFAPNVLYQFLSAFTPDHF</sequence>
<dbReference type="Proteomes" id="UP000196205">
    <property type="component" value="Chromosome"/>
</dbReference>
<dbReference type="RefSeq" id="WP_050818478.1">
    <property type="nucleotide sequence ID" value="NZ_CP021509.1"/>
</dbReference>
<dbReference type="OrthoDB" id="7220105at2"/>
<name>A0A1Y0Y3E8_ACEPA</name>
<proteinExistence type="predicted"/>
<organism evidence="1 2">
    <name type="scientific">Acetobacter pasteurianus subsp. pasteurianus</name>
    <dbReference type="NCBI Taxonomy" id="481145"/>
    <lineage>
        <taxon>Bacteria</taxon>
        <taxon>Pseudomonadati</taxon>
        <taxon>Pseudomonadota</taxon>
        <taxon>Alphaproteobacteria</taxon>
        <taxon>Acetobacterales</taxon>
        <taxon>Acetobacteraceae</taxon>
        <taxon>Acetobacter</taxon>
    </lineage>
</organism>
<dbReference type="EMBL" id="CP021509">
    <property type="protein sequence ID" value="ARW48031.1"/>
    <property type="molecule type" value="Genomic_DNA"/>
</dbReference>
<evidence type="ECO:0000313" key="2">
    <source>
        <dbReference type="Proteomes" id="UP000196205"/>
    </source>
</evidence>
<gene>
    <name evidence="1" type="ORF">S1001342_01706</name>
</gene>
<reference evidence="1 2" key="1">
    <citation type="submission" date="2017-05" db="EMBL/GenBank/DDBJ databases">
        <title>Genome sequence of Acetobacter pasteurianus subsp. pasteurianus strain SRCM101342.</title>
        <authorList>
            <person name="Cho S.H."/>
        </authorList>
    </citation>
    <scope>NUCLEOTIDE SEQUENCE [LARGE SCALE GENOMIC DNA]</scope>
    <source>
        <strain evidence="1 2">SRCM101342</strain>
    </source>
</reference>
<dbReference type="AlphaFoldDB" id="A0A1Y0Y3E8"/>
<protein>
    <submittedName>
        <fullName evidence="1">Uncharacterized protein</fullName>
    </submittedName>
</protein>
<evidence type="ECO:0000313" key="1">
    <source>
        <dbReference type="EMBL" id="ARW48031.1"/>
    </source>
</evidence>